<dbReference type="Proteomes" id="UP001158576">
    <property type="component" value="Chromosome PAR"/>
</dbReference>
<organism evidence="1 2">
    <name type="scientific">Oikopleura dioica</name>
    <name type="common">Tunicate</name>
    <dbReference type="NCBI Taxonomy" id="34765"/>
    <lineage>
        <taxon>Eukaryota</taxon>
        <taxon>Metazoa</taxon>
        <taxon>Chordata</taxon>
        <taxon>Tunicata</taxon>
        <taxon>Appendicularia</taxon>
        <taxon>Copelata</taxon>
        <taxon>Oikopleuridae</taxon>
        <taxon>Oikopleura</taxon>
    </lineage>
</organism>
<proteinExistence type="predicted"/>
<evidence type="ECO:0000313" key="2">
    <source>
        <dbReference type="Proteomes" id="UP001158576"/>
    </source>
</evidence>
<evidence type="ECO:0000313" key="1">
    <source>
        <dbReference type="EMBL" id="CAG5086974.1"/>
    </source>
</evidence>
<dbReference type="Gene3D" id="1.20.890.10">
    <property type="entry name" value="cAMP-dependent protein kinase regulatory subunit, dimerization-anchoring domain"/>
    <property type="match status" value="1"/>
</dbReference>
<protein>
    <submittedName>
        <fullName evidence="1">Oidioi.mRNA.OKI2018_I69.PAR.g11426.t1.cds</fullName>
    </submittedName>
</protein>
<gene>
    <name evidence="1" type="ORF">OKIOD_LOCUS2984</name>
</gene>
<dbReference type="EMBL" id="OU015568">
    <property type="protein sequence ID" value="CAG5086974.1"/>
    <property type="molecule type" value="Genomic_DNA"/>
</dbReference>
<reference evidence="1 2" key="1">
    <citation type="submission" date="2021-04" db="EMBL/GenBank/DDBJ databases">
        <authorList>
            <person name="Bliznina A."/>
        </authorList>
    </citation>
    <scope>NUCLEOTIDE SEQUENCE [LARGE SCALE GENOMIC DNA]</scope>
</reference>
<name>A0ABN7S2B7_OIKDI</name>
<keyword evidence="2" id="KW-1185">Reference proteome</keyword>
<accession>A0ABN7S2B7</accession>
<sequence length="132" mass="14936">MSRLKSVEDLEKEIYTEALPLILEGLNALLAEKPKDAMAFLGEYFLSRNQPAVPSRISKKTKVVKIPNYEGKTVEDLKNIIESMHITTDTYDRLMSSKQEERGAVALELLTRPDPESLIMSELVKTLRPDDS</sequence>